<name>A0A9P6UFH7_9FUNG</name>
<dbReference type="OrthoDB" id="2370346at2759"/>
<keyword evidence="1" id="KW-0732">Signal</keyword>
<feature type="chain" id="PRO_5040127414" evidence="1">
    <location>
        <begin position="26"/>
        <end position="93"/>
    </location>
</feature>
<gene>
    <name evidence="2" type="ORF">BGZ97_006560</name>
</gene>
<protein>
    <submittedName>
        <fullName evidence="2">Uncharacterized protein</fullName>
    </submittedName>
</protein>
<organism evidence="2 3">
    <name type="scientific">Linnemannia gamsii</name>
    <dbReference type="NCBI Taxonomy" id="64522"/>
    <lineage>
        <taxon>Eukaryota</taxon>
        <taxon>Fungi</taxon>
        <taxon>Fungi incertae sedis</taxon>
        <taxon>Mucoromycota</taxon>
        <taxon>Mortierellomycotina</taxon>
        <taxon>Mortierellomycetes</taxon>
        <taxon>Mortierellales</taxon>
        <taxon>Mortierellaceae</taxon>
        <taxon>Linnemannia</taxon>
    </lineage>
</organism>
<sequence length="93" mass="10739">MLFKFNSAALLVAMAAVMMVTRTSAYELWYKRCGSDKIIRTYIEGDTCVALDDIDRRFCEHVIHGSTGCKRYKDEDCEEKGIKRHGYIYCTEP</sequence>
<dbReference type="AlphaFoldDB" id="A0A9P6UFH7"/>
<reference evidence="2" key="1">
    <citation type="journal article" date="2020" name="Fungal Divers.">
        <title>Resolving the Mortierellaceae phylogeny through synthesis of multi-gene phylogenetics and phylogenomics.</title>
        <authorList>
            <person name="Vandepol N."/>
            <person name="Liber J."/>
            <person name="Desiro A."/>
            <person name="Na H."/>
            <person name="Kennedy M."/>
            <person name="Barry K."/>
            <person name="Grigoriev I.V."/>
            <person name="Miller A.N."/>
            <person name="O'Donnell K."/>
            <person name="Stajich J.E."/>
            <person name="Bonito G."/>
        </authorList>
    </citation>
    <scope>NUCLEOTIDE SEQUENCE</scope>
    <source>
        <strain evidence="2">NVP60</strain>
    </source>
</reference>
<evidence type="ECO:0000313" key="3">
    <source>
        <dbReference type="Proteomes" id="UP000823405"/>
    </source>
</evidence>
<accession>A0A9P6UFH7</accession>
<proteinExistence type="predicted"/>
<evidence type="ECO:0000256" key="1">
    <source>
        <dbReference type="SAM" id="SignalP"/>
    </source>
</evidence>
<comment type="caution">
    <text evidence="2">The sequence shown here is derived from an EMBL/GenBank/DDBJ whole genome shotgun (WGS) entry which is preliminary data.</text>
</comment>
<feature type="signal peptide" evidence="1">
    <location>
        <begin position="1"/>
        <end position="25"/>
    </location>
</feature>
<evidence type="ECO:0000313" key="2">
    <source>
        <dbReference type="EMBL" id="KAG0289158.1"/>
    </source>
</evidence>
<dbReference type="EMBL" id="JAAAIN010002907">
    <property type="protein sequence ID" value="KAG0289158.1"/>
    <property type="molecule type" value="Genomic_DNA"/>
</dbReference>
<keyword evidence="3" id="KW-1185">Reference proteome</keyword>
<dbReference type="Proteomes" id="UP000823405">
    <property type="component" value="Unassembled WGS sequence"/>
</dbReference>